<dbReference type="EMBL" id="JAOCBE010000001">
    <property type="protein sequence ID" value="MDH0970747.1"/>
    <property type="molecule type" value="Genomic_DNA"/>
</dbReference>
<dbReference type="Proteomes" id="UP001159915">
    <property type="component" value="Unassembled WGS sequence"/>
</dbReference>
<dbReference type="Pfam" id="PF12686">
    <property type="entry name" value="DUF3800"/>
    <property type="match status" value="1"/>
</dbReference>
<dbReference type="InterPro" id="IPR024524">
    <property type="entry name" value="DUF3800"/>
</dbReference>
<reference evidence="1" key="1">
    <citation type="submission" date="2022-09" db="EMBL/GenBank/DDBJ databases">
        <title>Intensive care unit water sources are persistently colonized with multi-drug resistant bacteria and are the site of extensive horizontal gene transfer of antibiotic resistance genes.</title>
        <authorList>
            <person name="Diorio-Toth L."/>
        </authorList>
    </citation>
    <scope>NUCLEOTIDE SEQUENCE</scope>
    <source>
        <strain evidence="1">GD03920</strain>
    </source>
</reference>
<comment type="caution">
    <text evidence="1">The sequence shown here is derived from an EMBL/GenBank/DDBJ whole genome shotgun (WGS) entry which is preliminary data.</text>
</comment>
<evidence type="ECO:0000313" key="1">
    <source>
        <dbReference type="EMBL" id="MDH0970747.1"/>
    </source>
</evidence>
<evidence type="ECO:0000313" key="2">
    <source>
        <dbReference type="Proteomes" id="UP001159915"/>
    </source>
</evidence>
<name>A0AA42MVS4_ACIJO</name>
<dbReference type="RefSeq" id="WP_125281090.1">
    <property type="nucleotide sequence ID" value="NZ_CP068187.1"/>
</dbReference>
<organism evidence="1 2">
    <name type="scientific">Acinetobacter johnsonii</name>
    <dbReference type="NCBI Taxonomy" id="40214"/>
    <lineage>
        <taxon>Bacteria</taxon>
        <taxon>Pseudomonadati</taxon>
        <taxon>Pseudomonadota</taxon>
        <taxon>Gammaproteobacteria</taxon>
        <taxon>Moraxellales</taxon>
        <taxon>Moraxellaceae</taxon>
        <taxon>Acinetobacter</taxon>
    </lineage>
</organism>
<dbReference type="AlphaFoldDB" id="A0AA42MVS4"/>
<accession>A0AA42MVS4</accession>
<protein>
    <submittedName>
        <fullName evidence="1">DUF3800 domain-containing protein</fullName>
    </submittedName>
</protein>
<sequence length="294" mass="35371">MRKFLIYADEAWTQSHIYSENRYHCFFGGFFATSKEFKQFEKKLNLLHKQHKQSKEIKWGNISKENLNFYNDIIILVNDFLCENEFSKYRQFFMDKHHEYQGLQSSVLDSQFKMYYQFLKHSFGFQFIPYQNVEIVFFLDTHSSQQHKEKLKEFSINFPRILNRNDIKVEIKFIDSKRSKILQVCDLLMGAAGYYGNAIYERKVNGKRRMTKHQKLKRDFGKTTYNMLRNIDAKFRNTKAFNWFETTGTDGTKANHFHHKLRIWKFIPNDSVKNPIWLNKNLSKGKTLIKINTP</sequence>
<proteinExistence type="predicted"/>
<gene>
    <name evidence="1" type="ORF">N5C10_16430</name>
</gene>